<dbReference type="AlphaFoldDB" id="A0A2N0AFT0"/>
<reference evidence="2 3" key="1">
    <citation type="submission" date="2017-07" db="EMBL/GenBank/DDBJ databases">
        <title>Leptospira spp. isolated from tropical soils.</title>
        <authorList>
            <person name="Thibeaux R."/>
            <person name="Iraola G."/>
            <person name="Ferres I."/>
            <person name="Bierque E."/>
            <person name="Girault D."/>
            <person name="Soupe-Gilbert M.-E."/>
            <person name="Picardeau M."/>
            <person name="Goarant C."/>
        </authorList>
    </citation>
    <scope>NUCLEOTIDE SEQUENCE [LARGE SCALE GENOMIC DNA]</scope>
    <source>
        <strain evidence="2 3">FH2-B-A1</strain>
    </source>
</reference>
<dbReference type="Pfam" id="PF21805">
    <property type="entry name" value="Imm5_like"/>
    <property type="match status" value="1"/>
</dbReference>
<dbReference type="OrthoDB" id="166981at2"/>
<organism evidence="2 3">
    <name type="scientific">Leptospira harrisiae</name>
    <dbReference type="NCBI Taxonomy" id="2023189"/>
    <lineage>
        <taxon>Bacteria</taxon>
        <taxon>Pseudomonadati</taxon>
        <taxon>Spirochaetota</taxon>
        <taxon>Spirochaetia</taxon>
        <taxon>Leptospirales</taxon>
        <taxon>Leptospiraceae</taxon>
        <taxon>Leptospira</taxon>
    </lineage>
</organism>
<name>A0A2N0AFT0_9LEPT</name>
<evidence type="ECO:0000259" key="1">
    <source>
        <dbReference type="Pfam" id="PF21805"/>
    </source>
</evidence>
<dbReference type="Proteomes" id="UP000232145">
    <property type="component" value="Unassembled WGS sequence"/>
</dbReference>
<gene>
    <name evidence="2" type="ORF">CH364_17865</name>
</gene>
<feature type="domain" description="Imm-5-like" evidence="1">
    <location>
        <begin position="19"/>
        <end position="150"/>
    </location>
</feature>
<accession>A0A2N0AFT0</accession>
<evidence type="ECO:0000313" key="3">
    <source>
        <dbReference type="Proteomes" id="UP000232145"/>
    </source>
</evidence>
<sequence length="159" mass="17953">MAKKSKFSIATKDSRIMDLLSRTDHKTSARWALDCVERVFFYFENSDCKDQHPKEALNVLKEWIKTGKFSMAVVRKAALDSHATARKIEMDHPEKSVARAAGQAVATAHVKTHAIGAANYSVQAVFRANENLDPDHSVQKERDWQYNHLLQLLAESKAS</sequence>
<dbReference type="EMBL" id="NPDX01000007">
    <property type="protein sequence ID" value="PJZ83149.1"/>
    <property type="molecule type" value="Genomic_DNA"/>
</dbReference>
<comment type="caution">
    <text evidence="2">The sequence shown here is derived from an EMBL/GenBank/DDBJ whole genome shotgun (WGS) entry which is preliminary data.</text>
</comment>
<keyword evidence="3" id="KW-1185">Reference proteome</keyword>
<dbReference type="InterPro" id="IPR048667">
    <property type="entry name" value="Imm5-like"/>
</dbReference>
<proteinExistence type="predicted"/>
<evidence type="ECO:0000313" key="2">
    <source>
        <dbReference type="EMBL" id="PJZ83149.1"/>
    </source>
</evidence>
<protein>
    <recommendedName>
        <fullName evidence="1">Imm-5-like domain-containing protein</fullName>
    </recommendedName>
</protein>
<dbReference type="RefSeq" id="WP_100744152.1">
    <property type="nucleotide sequence ID" value="NZ_NPDW01000002.1"/>
</dbReference>